<dbReference type="Pfam" id="PF13340">
    <property type="entry name" value="DUF4096"/>
    <property type="match status" value="1"/>
</dbReference>
<dbReference type="NCBIfam" id="NF033580">
    <property type="entry name" value="transpos_IS5_3"/>
    <property type="match status" value="1"/>
</dbReference>
<feature type="domain" description="Transposase IS4-like" evidence="2">
    <location>
        <begin position="97"/>
        <end position="275"/>
    </location>
</feature>
<evidence type="ECO:0000259" key="2">
    <source>
        <dbReference type="Pfam" id="PF01609"/>
    </source>
</evidence>
<reference evidence="4 5" key="1">
    <citation type="submission" date="2019-03" db="EMBL/GenBank/DDBJ databases">
        <title>Genomics of glacier-inhabiting Cryobacterium strains.</title>
        <authorList>
            <person name="Liu Q."/>
            <person name="Xin Y.-H."/>
        </authorList>
    </citation>
    <scope>NUCLEOTIDE SEQUENCE [LARGE SCALE GENOMIC DNA]</scope>
    <source>
        <strain evidence="4 5">TMT2-48-2</strain>
    </source>
</reference>
<organism evidence="4 5">
    <name type="scientific">Cryobacterium cheniae</name>
    <dbReference type="NCBI Taxonomy" id="1259262"/>
    <lineage>
        <taxon>Bacteria</taxon>
        <taxon>Bacillati</taxon>
        <taxon>Actinomycetota</taxon>
        <taxon>Actinomycetes</taxon>
        <taxon>Micrococcales</taxon>
        <taxon>Microbacteriaceae</taxon>
        <taxon>Cryobacterium</taxon>
    </lineage>
</organism>
<dbReference type="GO" id="GO:0003677">
    <property type="term" value="F:DNA binding"/>
    <property type="evidence" value="ECO:0007669"/>
    <property type="project" value="InterPro"/>
</dbReference>
<dbReference type="EMBL" id="SOGN01000060">
    <property type="protein sequence ID" value="TFC77139.1"/>
    <property type="molecule type" value="Genomic_DNA"/>
</dbReference>
<comment type="caution">
    <text evidence="4">The sequence shown here is derived from an EMBL/GenBank/DDBJ whole genome shotgun (WGS) entry which is preliminary data.</text>
</comment>
<dbReference type="PANTHER" id="PTHR30007">
    <property type="entry name" value="PHP DOMAIN PROTEIN"/>
    <property type="match status" value="1"/>
</dbReference>
<dbReference type="InterPro" id="IPR025161">
    <property type="entry name" value="IS402-like_dom"/>
</dbReference>
<feature type="region of interest" description="Disordered" evidence="1">
    <location>
        <begin position="225"/>
        <end position="244"/>
    </location>
</feature>
<dbReference type="GO" id="GO:0006313">
    <property type="term" value="P:DNA transposition"/>
    <property type="evidence" value="ECO:0007669"/>
    <property type="project" value="InterPro"/>
</dbReference>
<dbReference type="GO" id="GO:0004803">
    <property type="term" value="F:transposase activity"/>
    <property type="evidence" value="ECO:0007669"/>
    <property type="project" value="InterPro"/>
</dbReference>
<dbReference type="InterPro" id="IPR002559">
    <property type="entry name" value="Transposase_11"/>
</dbReference>
<sequence>MSRTAVLSESEWARIEPMMPSSSGRPGRPFQDHRRVMEGIIYRYRAGIPWRDLPETFGPWQTVWKRHRRFSGDGTWNSILARLLSEADAVGKIDWEVSVDSTVNRAHQHATNLPRTTGALSNYTNLLEEPPEHAIDRSRGGLTTKIHQLCDGNMRPLVVLLGTGQGGDSPLFPEVMASLSVDRIGPGRARTRPDRVLADKAYSAKAHRAMLRKRNIQVVIPERSDQVGNRKRRGRNGGRPVGLDKEAYKRRNVIERSFNTLKQWRGLATRYDKLALTYRGEAVLSAIVVWLHELGDTP</sequence>
<name>A0A4R8XKT0_9MICO</name>
<dbReference type="Proteomes" id="UP000298433">
    <property type="component" value="Unassembled WGS sequence"/>
</dbReference>
<evidence type="ECO:0000313" key="5">
    <source>
        <dbReference type="Proteomes" id="UP000298433"/>
    </source>
</evidence>
<evidence type="ECO:0000313" key="4">
    <source>
        <dbReference type="EMBL" id="TFC77139.1"/>
    </source>
</evidence>
<evidence type="ECO:0000259" key="3">
    <source>
        <dbReference type="Pfam" id="PF13340"/>
    </source>
</evidence>
<dbReference type="RefSeq" id="WP_134371024.1">
    <property type="nucleotide sequence ID" value="NZ_SOGN01000060.1"/>
</dbReference>
<dbReference type="AlphaFoldDB" id="A0A4R8XKT0"/>
<dbReference type="Pfam" id="PF01609">
    <property type="entry name" value="DDE_Tnp_1"/>
    <property type="match status" value="1"/>
</dbReference>
<proteinExistence type="predicted"/>
<dbReference type="OrthoDB" id="4546548at2"/>
<keyword evidence="5" id="KW-1185">Reference proteome</keyword>
<protein>
    <submittedName>
        <fullName evidence="4">IS5 family transposase</fullName>
    </submittedName>
</protein>
<dbReference type="PANTHER" id="PTHR30007:SF1">
    <property type="entry name" value="BLR1914 PROTEIN"/>
    <property type="match status" value="1"/>
</dbReference>
<accession>A0A4R8XKT0</accession>
<gene>
    <name evidence="4" type="ORF">E3T23_13645</name>
</gene>
<evidence type="ECO:0000256" key="1">
    <source>
        <dbReference type="SAM" id="MobiDB-lite"/>
    </source>
</evidence>
<feature type="domain" description="Insertion element IS402-like" evidence="3">
    <location>
        <begin position="7"/>
        <end position="79"/>
    </location>
</feature>